<name>A0AAE0MHL3_9PEZI</name>
<dbReference type="AlphaFoldDB" id="A0AAE0MHL3"/>
<accession>A0AAE0MHL3</accession>
<reference evidence="2" key="2">
    <citation type="submission" date="2023-06" db="EMBL/GenBank/DDBJ databases">
        <authorList>
            <consortium name="Lawrence Berkeley National Laboratory"/>
            <person name="Haridas S."/>
            <person name="Hensen N."/>
            <person name="Bonometti L."/>
            <person name="Westerberg I."/>
            <person name="Brannstrom I.O."/>
            <person name="Guillou S."/>
            <person name="Cros-Aarteil S."/>
            <person name="Calhoun S."/>
            <person name="Kuo A."/>
            <person name="Mondo S."/>
            <person name="Pangilinan J."/>
            <person name="Riley R."/>
            <person name="Labutti K."/>
            <person name="Andreopoulos B."/>
            <person name="Lipzen A."/>
            <person name="Chen C."/>
            <person name="Yanf M."/>
            <person name="Daum C."/>
            <person name="Ng V."/>
            <person name="Clum A."/>
            <person name="Steindorff A."/>
            <person name="Ohm R."/>
            <person name="Martin F."/>
            <person name="Silar P."/>
            <person name="Natvig D."/>
            <person name="Lalanne C."/>
            <person name="Gautier V."/>
            <person name="Ament-Velasquez S.L."/>
            <person name="Kruys A."/>
            <person name="Hutchinson M.I."/>
            <person name="Powell A.J."/>
            <person name="Barry K."/>
            <person name="Miller A.N."/>
            <person name="Grigoriev I.V."/>
            <person name="Debuchy R."/>
            <person name="Gladieux P."/>
            <person name="Thoren M.H."/>
            <person name="Johannesson H."/>
        </authorList>
    </citation>
    <scope>NUCLEOTIDE SEQUENCE</scope>
    <source>
        <strain evidence="2">SMH4131-1</strain>
    </source>
</reference>
<reference evidence="2" key="1">
    <citation type="journal article" date="2023" name="Mol. Phylogenet. Evol.">
        <title>Genome-scale phylogeny and comparative genomics of the fungal order Sordariales.</title>
        <authorList>
            <person name="Hensen N."/>
            <person name="Bonometti L."/>
            <person name="Westerberg I."/>
            <person name="Brannstrom I.O."/>
            <person name="Guillou S."/>
            <person name="Cros-Aarteil S."/>
            <person name="Calhoun S."/>
            <person name="Haridas S."/>
            <person name="Kuo A."/>
            <person name="Mondo S."/>
            <person name="Pangilinan J."/>
            <person name="Riley R."/>
            <person name="LaButti K."/>
            <person name="Andreopoulos B."/>
            <person name="Lipzen A."/>
            <person name="Chen C."/>
            <person name="Yan M."/>
            <person name="Daum C."/>
            <person name="Ng V."/>
            <person name="Clum A."/>
            <person name="Steindorff A."/>
            <person name="Ohm R.A."/>
            <person name="Martin F."/>
            <person name="Silar P."/>
            <person name="Natvig D.O."/>
            <person name="Lalanne C."/>
            <person name="Gautier V."/>
            <person name="Ament-Velasquez S.L."/>
            <person name="Kruys A."/>
            <person name="Hutchinson M.I."/>
            <person name="Powell A.J."/>
            <person name="Barry K."/>
            <person name="Miller A.N."/>
            <person name="Grigoriev I.V."/>
            <person name="Debuchy R."/>
            <person name="Gladieux P."/>
            <person name="Hiltunen Thoren M."/>
            <person name="Johannesson H."/>
        </authorList>
    </citation>
    <scope>NUCLEOTIDE SEQUENCE</scope>
    <source>
        <strain evidence="2">SMH4131-1</strain>
    </source>
</reference>
<keyword evidence="3" id="KW-1185">Reference proteome</keyword>
<sequence>MPSILGGLKGSDESWCKIEPVIQVPASTDEIVTTVSSAVKDALLGKPLPLLSDPDHKKAKDLLNGIHDKEVAALFGFKATALSNAPFRLVQRVTAGSNPDHVQTGQSFIALSYCWLSNDWKKKESSNSARKSKVPISLALFEAILAERASENEGIWIDQLCINQTDKQEKAVAIGAMDVVYQRARLVTVVLEDIVLDPLDESTLRELMETYDRGETWVHSEKMSSNRRLTILTWKILSARWFTRAWCGHEFLVSNNHIFLLQTESNKVVKMTTAFLLDLILLQSAYLSAVEQDEFAALSFAHGRQRRMLHRYASPQFQTKWSVGKQQDPLYTPSFTRAFSEVFGFDATYVVDKMSIVLNVLQCGLYFKGPNSMTYDQCCYIFHHIALSARDPTIFSTSGKRLEQAAWMRSPLDSDVNEPLFMGSKHLRLEHAPPFSNDGIELDLVVLATSRTINRPTSRHRVWANRVLKRCIEHADAFPAKFAFLIHGLRLESDDDDMAEDGPYTQREFYLDLLACLHECPGGIDWLVRSWEQWSPHLFDEASEQRIRRAMSLEYDEGTQLTPTQADDMVDIIYLLDDIHFPLQVADGRPAWLATPGTGNGSTDAIVFLCPPGNRTGPEYSVVIPRMLLSATYNMMRRLWYLSPTVIPGPQAQAGVNQKHGWEVVGKSCFFGQVEPGELKSTGAILQAQMICR</sequence>
<dbReference type="InterPro" id="IPR052895">
    <property type="entry name" value="HetReg/Transcr_Mod"/>
</dbReference>
<proteinExistence type="predicted"/>
<protein>
    <submittedName>
        <fullName evidence="2">Heterokaryon incompatibility protein-domain-containing protein</fullName>
    </submittedName>
</protein>
<dbReference type="InterPro" id="IPR010730">
    <property type="entry name" value="HET"/>
</dbReference>
<evidence type="ECO:0000313" key="2">
    <source>
        <dbReference type="EMBL" id="KAK3332926.1"/>
    </source>
</evidence>
<dbReference type="Pfam" id="PF06985">
    <property type="entry name" value="HET"/>
    <property type="match status" value="1"/>
</dbReference>
<dbReference type="EMBL" id="JAUEPO010000002">
    <property type="protein sequence ID" value="KAK3332926.1"/>
    <property type="molecule type" value="Genomic_DNA"/>
</dbReference>
<evidence type="ECO:0000313" key="3">
    <source>
        <dbReference type="Proteomes" id="UP001286456"/>
    </source>
</evidence>
<dbReference type="PANTHER" id="PTHR24148:SF73">
    <property type="entry name" value="HET DOMAIN PROTEIN (AFU_ORTHOLOGUE AFUA_8G01020)"/>
    <property type="match status" value="1"/>
</dbReference>
<dbReference type="PANTHER" id="PTHR24148">
    <property type="entry name" value="ANKYRIN REPEAT DOMAIN-CONTAINING PROTEIN 39 HOMOLOG-RELATED"/>
    <property type="match status" value="1"/>
</dbReference>
<feature type="domain" description="Heterokaryon incompatibility" evidence="1">
    <location>
        <begin position="108"/>
        <end position="248"/>
    </location>
</feature>
<organism evidence="2 3">
    <name type="scientific">Cercophora scortea</name>
    <dbReference type="NCBI Taxonomy" id="314031"/>
    <lineage>
        <taxon>Eukaryota</taxon>
        <taxon>Fungi</taxon>
        <taxon>Dikarya</taxon>
        <taxon>Ascomycota</taxon>
        <taxon>Pezizomycotina</taxon>
        <taxon>Sordariomycetes</taxon>
        <taxon>Sordariomycetidae</taxon>
        <taxon>Sordariales</taxon>
        <taxon>Lasiosphaeriaceae</taxon>
        <taxon>Cercophora</taxon>
    </lineage>
</organism>
<dbReference type="Proteomes" id="UP001286456">
    <property type="component" value="Unassembled WGS sequence"/>
</dbReference>
<comment type="caution">
    <text evidence="2">The sequence shown here is derived from an EMBL/GenBank/DDBJ whole genome shotgun (WGS) entry which is preliminary data.</text>
</comment>
<gene>
    <name evidence="2" type="ORF">B0T19DRAFT_416756</name>
</gene>
<evidence type="ECO:0000259" key="1">
    <source>
        <dbReference type="Pfam" id="PF06985"/>
    </source>
</evidence>